<gene>
    <name evidence="13" type="ORF">BaRGS_00011602</name>
</gene>
<proteinExistence type="inferred from homology"/>
<name>A0ABD0LBX7_9CAEN</name>
<dbReference type="AlphaFoldDB" id="A0ABD0LBX7"/>
<dbReference type="PROSITE" id="PS50005">
    <property type="entry name" value="TPR"/>
    <property type="match status" value="4"/>
</dbReference>
<evidence type="ECO:0000256" key="7">
    <source>
        <dbReference type="ARBA" id="ARBA00023128"/>
    </source>
</evidence>
<protein>
    <recommendedName>
        <fullName evidence="15">Mitochondrial import receptor subunit TOM70</fullName>
    </recommendedName>
</protein>
<feature type="region of interest" description="Disordered" evidence="11">
    <location>
        <begin position="249"/>
        <end position="273"/>
    </location>
</feature>
<dbReference type="PANTHER" id="PTHR46208">
    <property type="entry name" value="MITOCHONDRIAL IMPORT RECEPTOR SUBUNIT TOM70"/>
    <property type="match status" value="1"/>
</dbReference>
<feature type="repeat" description="TPR" evidence="10">
    <location>
        <begin position="463"/>
        <end position="496"/>
    </location>
</feature>
<dbReference type="Pfam" id="PF00515">
    <property type="entry name" value="TPR_1"/>
    <property type="match status" value="1"/>
</dbReference>
<evidence type="ECO:0000256" key="6">
    <source>
        <dbReference type="ARBA" id="ARBA00022989"/>
    </source>
</evidence>
<keyword evidence="4" id="KW-1000">Mitochondrion outer membrane</keyword>
<dbReference type="SUPFAM" id="SSF48452">
    <property type="entry name" value="TPR-like"/>
    <property type="match status" value="1"/>
</dbReference>
<keyword evidence="7" id="KW-0496">Mitochondrion</keyword>
<evidence type="ECO:0000256" key="2">
    <source>
        <dbReference type="ARBA" id="ARBA00022692"/>
    </source>
</evidence>
<comment type="subcellular location">
    <subcellularLocation>
        <location evidence="1">Mitochondrion outer membrane</location>
        <topology evidence="1">Single-pass membrane protein</topology>
    </subcellularLocation>
</comment>
<evidence type="ECO:0000256" key="1">
    <source>
        <dbReference type="ARBA" id="ARBA00004572"/>
    </source>
</evidence>
<feature type="region of interest" description="Disordered" evidence="11">
    <location>
        <begin position="42"/>
        <end position="72"/>
    </location>
</feature>
<dbReference type="Pfam" id="PF07719">
    <property type="entry name" value="TPR_2"/>
    <property type="match status" value="1"/>
</dbReference>
<accession>A0ABD0LBX7</accession>
<keyword evidence="8 12" id="KW-0472">Membrane</keyword>
<dbReference type="Proteomes" id="UP001519460">
    <property type="component" value="Unassembled WGS sequence"/>
</dbReference>
<keyword evidence="6 12" id="KW-1133">Transmembrane helix</keyword>
<evidence type="ECO:0000256" key="11">
    <source>
        <dbReference type="SAM" id="MobiDB-lite"/>
    </source>
</evidence>
<dbReference type="Pfam" id="PF13181">
    <property type="entry name" value="TPR_8"/>
    <property type="match status" value="2"/>
</dbReference>
<feature type="repeat" description="TPR" evidence="10">
    <location>
        <begin position="388"/>
        <end position="421"/>
    </location>
</feature>
<evidence type="ECO:0000256" key="9">
    <source>
        <dbReference type="ARBA" id="ARBA00038030"/>
    </source>
</evidence>
<evidence type="ECO:0000256" key="12">
    <source>
        <dbReference type="SAM" id="Phobius"/>
    </source>
</evidence>
<dbReference type="InterPro" id="IPR013105">
    <property type="entry name" value="TPR_2"/>
</dbReference>
<dbReference type="Gene3D" id="1.25.40.10">
    <property type="entry name" value="Tetratricopeptide repeat domain"/>
    <property type="match status" value="2"/>
</dbReference>
<evidence type="ECO:0000313" key="13">
    <source>
        <dbReference type="EMBL" id="KAK7497072.1"/>
    </source>
</evidence>
<evidence type="ECO:0000256" key="8">
    <source>
        <dbReference type="ARBA" id="ARBA00023136"/>
    </source>
</evidence>
<keyword evidence="3" id="KW-0677">Repeat</keyword>
<reference evidence="13 14" key="1">
    <citation type="journal article" date="2023" name="Sci. Data">
        <title>Genome assembly of the Korean intertidal mud-creeper Batillaria attramentaria.</title>
        <authorList>
            <person name="Patra A.K."/>
            <person name="Ho P.T."/>
            <person name="Jun S."/>
            <person name="Lee S.J."/>
            <person name="Kim Y."/>
            <person name="Won Y.J."/>
        </authorList>
    </citation>
    <scope>NUCLEOTIDE SEQUENCE [LARGE SCALE GENOMIC DNA]</scope>
    <source>
        <strain evidence="13">Wonlab-2016</strain>
    </source>
</reference>
<keyword evidence="2 12" id="KW-0812">Transmembrane</keyword>
<comment type="similarity">
    <text evidence="9">Belongs to the Tom70 family.</text>
</comment>
<evidence type="ECO:0000256" key="4">
    <source>
        <dbReference type="ARBA" id="ARBA00022787"/>
    </source>
</evidence>
<organism evidence="13 14">
    <name type="scientific">Batillaria attramentaria</name>
    <dbReference type="NCBI Taxonomy" id="370345"/>
    <lineage>
        <taxon>Eukaryota</taxon>
        <taxon>Metazoa</taxon>
        <taxon>Spiralia</taxon>
        <taxon>Lophotrochozoa</taxon>
        <taxon>Mollusca</taxon>
        <taxon>Gastropoda</taxon>
        <taxon>Caenogastropoda</taxon>
        <taxon>Sorbeoconcha</taxon>
        <taxon>Cerithioidea</taxon>
        <taxon>Batillariidae</taxon>
        <taxon>Batillaria</taxon>
    </lineage>
</organism>
<feature type="repeat" description="TPR" evidence="10">
    <location>
        <begin position="71"/>
        <end position="104"/>
    </location>
</feature>
<keyword evidence="14" id="KW-1185">Reference proteome</keyword>
<comment type="caution">
    <text evidence="13">The sequence shown here is derived from an EMBL/GenBank/DDBJ whole genome shotgun (WGS) entry which is preliminary data.</text>
</comment>
<dbReference type="EMBL" id="JACVVK020000061">
    <property type="protein sequence ID" value="KAK7497072.1"/>
    <property type="molecule type" value="Genomic_DNA"/>
</dbReference>
<dbReference type="InterPro" id="IPR019734">
    <property type="entry name" value="TPR_rpt"/>
</dbReference>
<sequence>MAAHWSLREVTEGWSKWQIALCVGAPIALGLAGVWYYRKSKDNTKSDDGSSGDGKAVGQKEPEPQSPKDLAQASKNKGNKFFKGGMYEQAIQCYTEAIRICPTEHKQDISTFYQNRAAAYENLKNYQQVANDCTMALELNPRYVKALTRRAKAFEALEQFRESLEDITTVCILEGFQNSGSLQLADRILKELGRSRARQAYLACTKKPSLPSKFFVKNYLAGFANDPILRVGNVGKVETEVSSGVKVKQEPQVQVKQEPAEVGAGDENSDENGDAVLLEKPSAFDRAKDAAESGQYGDVIALCTEEIETPNSVHLPQALLLRATFYILSGQGEAGLEDLERLVKLDKVDPELMANALIKKGSLLMQKDRQQEALACFALAERTDPGNSDVYHHRGQQHLLMEKLEEALADFDKSISLSPNFPTSYVQKGFAEHRRAMMLQSPTQMEAAQKSFEATLEKFPHCSDAYMLYGQSLCDLGKFKEADKQFVKALELEPDNANTIVHRGLLMLQWKSDTQEAVKVIQSALEVDPLCEYAYEILGTVKVQQGDMEGAVNFFEKAISLSKSESEMAHLYSLLDAAQVQMKVAQKLGIPIPLGGAAAAGPV</sequence>
<evidence type="ECO:0000256" key="3">
    <source>
        <dbReference type="ARBA" id="ARBA00022737"/>
    </source>
</evidence>
<evidence type="ECO:0000313" key="14">
    <source>
        <dbReference type="Proteomes" id="UP001519460"/>
    </source>
</evidence>
<feature type="transmembrane region" description="Helical" evidence="12">
    <location>
        <begin position="17"/>
        <end position="37"/>
    </location>
</feature>
<feature type="repeat" description="TPR" evidence="10">
    <location>
        <begin position="532"/>
        <end position="565"/>
    </location>
</feature>
<dbReference type="PROSITE" id="PS50293">
    <property type="entry name" value="TPR_REGION"/>
    <property type="match status" value="1"/>
</dbReference>
<dbReference type="InterPro" id="IPR011990">
    <property type="entry name" value="TPR-like_helical_dom_sf"/>
</dbReference>
<keyword evidence="5 10" id="KW-0802">TPR repeat</keyword>
<evidence type="ECO:0000256" key="5">
    <source>
        <dbReference type="ARBA" id="ARBA00022803"/>
    </source>
</evidence>
<dbReference type="GO" id="GO:0005741">
    <property type="term" value="C:mitochondrial outer membrane"/>
    <property type="evidence" value="ECO:0007669"/>
    <property type="project" value="UniProtKB-SubCell"/>
</dbReference>
<dbReference type="SMART" id="SM00028">
    <property type="entry name" value="TPR"/>
    <property type="match status" value="8"/>
</dbReference>
<evidence type="ECO:0008006" key="15">
    <source>
        <dbReference type="Google" id="ProtNLM"/>
    </source>
</evidence>
<evidence type="ECO:0000256" key="10">
    <source>
        <dbReference type="PROSITE-ProRule" id="PRU00339"/>
    </source>
</evidence>
<dbReference type="PANTHER" id="PTHR46208:SF1">
    <property type="entry name" value="MITOCHONDRIAL IMPORT RECEPTOR SUBUNIT TOM70"/>
    <property type="match status" value="1"/>
</dbReference>